<dbReference type="Gene3D" id="1.20.1250.20">
    <property type="entry name" value="MFS general substrate transporter like domains"/>
    <property type="match status" value="2"/>
</dbReference>
<keyword evidence="5 6" id="KW-0472">Membrane</keyword>
<feature type="transmembrane region" description="Helical" evidence="6">
    <location>
        <begin position="431"/>
        <end position="448"/>
    </location>
</feature>
<dbReference type="PANTHER" id="PTHR19444:SF13">
    <property type="entry name" value="PROTEIN UNC-93 HOMOLOG A"/>
    <property type="match status" value="1"/>
</dbReference>
<proteinExistence type="inferred from homology"/>
<evidence type="ECO:0000313" key="7">
    <source>
        <dbReference type="Proteomes" id="UP000694865"/>
    </source>
</evidence>
<dbReference type="SUPFAM" id="SSF103473">
    <property type="entry name" value="MFS general substrate transporter"/>
    <property type="match status" value="1"/>
</dbReference>
<feature type="transmembrane region" description="Helical" evidence="6">
    <location>
        <begin position="94"/>
        <end position="113"/>
    </location>
</feature>
<feature type="transmembrane region" description="Helical" evidence="6">
    <location>
        <begin position="277"/>
        <end position="295"/>
    </location>
</feature>
<keyword evidence="7" id="KW-1185">Reference proteome</keyword>
<evidence type="ECO:0000256" key="2">
    <source>
        <dbReference type="ARBA" id="ARBA00009172"/>
    </source>
</evidence>
<protein>
    <submittedName>
        <fullName evidence="8">Protein unc-93 homolog A-like</fullName>
    </submittedName>
</protein>
<dbReference type="GeneID" id="100367380"/>
<keyword evidence="3 6" id="KW-0812">Transmembrane</keyword>
<evidence type="ECO:0000256" key="5">
    <source>
        <dbReference type="ARBA" id="ARBA00023136"/>
    </source>
</evidence>
<accession>A0ABM0GUN3</accession>
<dbReference type="Proteomes" id="UP000694865">
    <property type="component" value="Unplaced"/>
</dbReference>
<dbReference type="InterPro" id="IPR010291">
    <property type="entry name" value="Ion_channel_UNC-93"/>
</dbReference>
<comment type="subcellular location">
    <subcellularLocation>
        <location evidence="1">Membrane</location>
        <topology evidence="1">Multi-pass membrane protein</topology>
    </subcellularLocation>
</comment>
<sequence>MEDSETDALLGSPSINVISTSDIWPHKGKYWKNLLALSVAFTFNFTAFSSLQNLESSLNRDEGLGLASLSVIYGSLIVSCLIAPAIIRTLGLKWTMFIAILSYVIFTAANYHATFYTLIPASVLLGFGAGPLWASQGAYLTTAAINYAEITIELQETIINRFNGVFLMFFQSSQVWGNLMSSLIFHKDAANHVHPIGNTCGAHDCPSQNNTGNSFAPTEKNVKDLLLSVYLASGVVSALIILLLLDNLLPRARESIESDGLSKRLLSTVHLLKEYRMFLMVPLMIYSGVEQAYIAGDFTKSFISCTFGVQMVGYVMIAYGLTDAVSSLILGRIEEYVGRISLFILGAFTQLGLIVVMLLWVPSPDYEWLFFLIAALWGLGDAVWQTQIASFVGVLFPEHQEPAFSNYRLWQALGFTISFAYSNYLCVNVKLYLAGALLVTSMLMYGTVEYKIRHIDVRYAEI</sequence>
<gene>
    <name evidence="8" type="primary">LOC100367380</name>
</gene>
<dbReference type="PANTHER" id="PTHR19444">
    <property type="entry name" value="UNC-93 RELATED"/>
    <property type="match status" value="1"/>
</dbReference>
<dbReference type="Pfam" id="PF05978">
    <property type="entry name" value="UNC-93"/>
    <property type="match status" value="1"/>
</dbReference>
<evidence type="ECO:0000256" key="4">
    <source>
        <dbReference type="ARBA" id="ARBA00022989"/>
    </source>
</evidence>
<feature type="transmembrane region" description="Helical" evidence="6">
    <location>
        <begin position="342"/>
        <end position="362"/>
    </location>
</feature>
<organism evidence="7 8">
    <name type="scientific">Saccoglossus kowalevskii</name>
    <name type="common">Acorn worm</name>
    <dbReference type="NCBI Taxonomy" id="10224"/>
    <lineage>
        <taxon>Eukaryota</taxon>
        <taxon>Metazoa</taxon>
        <taxon>Hemichordata</taxon>
        <taxon>Enteropneusta</taxon>
        <taxon>Harrimaniidae</taxon>
        <taxon>Saccoglossus</taxon>
    </lineage>
</organism>
<reference evidence="8" key="1">
    <citation type="submission" date="2025-08" db="UniProtKB">
        <authorList>
            <consortium name="RefSeq"/>
        </authorList>
    </citation>
    <scope>IDENTIFICATION</scope>
    <source>
        <tissue evidence="8">Testes</tissue>
    </source>
</reference>
<feature type="transmembrane region" description="Helical" evidence="6">
    <location>
        <begin position="34"/>
        <end position="52"/>
    </location>
</feature>
<keyword evidence="4 6" id="KW-1133">Transmembrane helix</keyword>
<dbReference type="InterPro" id="IPR051951">
    <property type="entry name" value="UNC-93_regulatory"/>
</dbReference>
<feature type="transmembrane region" description="Helical" evidence="6">
    <location>
        <begin position="64"/>
        <end position="87"/>
    </location>
</feature>
<evidence type="ECO:0000256" key="3">
    <source>
        <dbReference type="ARBA" id="ARBA00022692"/>
    </source>
</evidence>
<dbReference type="RefSeq" id="XP_002737723.1">
    <property type="nucleotide sequence ID" value="XM_002737677.2"/>
</dbReference>
<comment type="similarity">
    <text evidence="2">Belongs to the unc-93 family.</text>
</comment>
<evidence type="ECO:0000313" key="8">
    <source>
        <dbReference type="RefSeq" id="XP_002737723.1"/>
    </source>
</evidence>
<evidence type="ECO:0000256" key="1">
    <source>
        <dbReference type="ARBA" id="ARBA00004141"/>
    </source>
</evidence>
<name>A0ABM0GUN3_SACKO</name>
<feature type="transmembrane region" description="Helical" evidence="6">
    <location>
        <begin position="225"/>
        <end position="245"/>
    </location>
</feature>
<dbReference type="InterPro" id="IPR036259">
    <property type="entry name" value="MFS_trans_sf"/>
</dbReference>
<evidence type="ECO:0000256" key="6">
    <source>
        <dbReference type="SAM" id="Phobius"/>
    </source>
</evidence>